<reference evidence="1" key="2">
    <citation type="submission" date="2020-09" db="EMBL/GenBank/DDBJ databases">
        <authorList>
            <person name="Sun Q."/>
            <person name="Zhou Y."/>
        </authorList>
    </citation>
    <scope>NUCLEOTIDE SEQUENCE</scope>
    <source>
        <strain evidence="1">CGMCC 4.5737</strain>
    </source>
</reference>
<keyword evidence="2" id="KW-1185">Reference proteome</keyword>
<protein>
    <submittedName>
        <fullName evidence="1">Uncharacterized protein</fullName>
    </submittedName>
</protein>
<comment type="caution">
    <text evidence="1">The sequence shown here is derived from an EMBL/GenBank/DDBJ whole genome shotgun (WGS) entry which is preliminary data.</text>
</comment>
<evidence type="ECO:0000313" key="2">
    <source>
        <dbReference type="Proteomes" id="UP000637578"/>
    </source>
</evidence>
<dbReference type="AlphaFoldDB" id="A0A8J3FXB7"/>
<organism evidence="1 2">
    <name type="scientific">Longimycelium tulufanense</name>
    <dbReference type="NCBI Taxonomy" id="907463"/>
    <lineage>
        <taxon>Bacteria</taxon>
        <taxon>Bacillati</taxon>
        <taxon>Actinomycetota</taxon>
        <taxon>Actinomycetes</taxon>
        <taxon>Pseudonocardiales</taxon>
        <taxon>Pseudonocardiaceae</taxon>
        <taxon>Longimycelium</taxon>
    </lineage>
</organism>
<accession>A0A8J3FXB7</accession>
<name>A0A8J3FXB7_9PSEU</name>
<dbReference type="RefSeq" id="WP_189062241.1">
    <property type="nucleotide sequence ID" value="NZ_BMMK01000087.1"/>
</dbReference>
<dbReference type="Proteomes" id="UP000637578">
    <property type="component" value="Unassembled WGS sequence"/>
</dbReference>
<dbReference type="EMBL" id="BMMK01000087">
    <property type="protein sequence ID" value="GGM84950.1"/>
    <property type="molecule type" value="Genomic_DNA"/>
</dbReference>
<sequence length="172" mass="18894">MSKMWDAIRRVTKARDWKDSVKAIRGTHGKRATRWLAEQAGVSRETARRWLKGTQSPRSTRVDMVTGLAPNAWLDAEALADAQALACGHVDVEYNGKPAGTRNIGTLHVDTELRRELDGVVDLLRRGDQAGAEEALSAAILGAYAAQRARDGRDLLRGTLTISNFRTGFNII</sequence>
<evidence type="ECO:0000313" key="1">
    <source>
        <dbReference type="EMBL" id="GGM84950.1"/>
    </source>
</evidence>
<proteinExistence type="predicted"/>
<reference evidence="1" key="1">
    <citation type="journal article" date="2014" name="Int. J. Syst. Evol. Microbiol.">
        <title>Complete genome sequence of Corynebacterium casei LMG S-19264T (=DSM 44701T), isolated from a smear-ripened cheese.</title>
        <authorList>
            <consortium name="US DOE Joint Genome Institute (JGI-PGF)"/>
            <person name="Walter F."/>
            <person name="Albersmeier A."/>
            <person name="Kalinowski J."/>
            <person name="Ruckert C."/>
        </authorList>
    </citation>
    <scope>NUCLEOTIDE SEQUENCE</scope>
    <source>
        <strain evidence="1">CGMCC 4.5737</strain>
    </source>
</reference>
<gene>
    <name evidence="1" type="ORF">GCM10012275_64640</name>
</gene>